<sequence>MSPQRRYAGTLPRIRAVLSHRAIYEIGGELQPESAVGRPPAHPAYVLLIFATLARIMRSTIRVETDLMDPDTWRLIRGLMVNTLEREGLDLPEPGLHPPAWHHWRRLRDDHLATEEGLAHIARLHLPRAVDLAQRLDLLTPRGPSSLTHPGAERAIYGDGTIVRPIYRPPETVKITGDDGAETTWFINPHTKEPQEAPPHRYDADIARHEGHAGPALGHGYVAWHTRAKRPYGRVMLHLGHIDHPGGEAATAVALLRDIHRVAGQAIQIVIYDGAFRGIHLDEIMRDFGYLAIAKQPTFSDEELATTTLVRTSDGRRVRSMPLGVVTHVTINGECHHTLAAINGAVAQLDLDETGDPVVVSYPARGAIKRARRSHGQFHFNIGYRVACVHGDFDTWLTPHSRGPGDSRPEALRAFPDGDPDTPRLRGLRSDAESAHSGFKRTLITERAMALGWRRGLLEYYCYAWYSNAMADQAGRVAAQAKGSHTEGAMLRTVHGT</sequence>
<reference evidence="3" key="1">
    <citation type="journal article" date="2019" name="Int. J. Syst. Evol. Microbiol.">
        <title>The Global Catalogue of Microorganisms (GCM) 10K type strain sequencing project: providing services to taxonomists for standard genome sequencing and annotation.</title>
        <authorList>
            <consortium name="The Broad Institute Genomics Platform"/>
            <consortium name="The Broad Institute Genome Sequencing Center for Infectious Disease"/>
            <person name="Wu L."/>
            <person name="Ma J."/>
        </authorList>
    </citation>
    <scope>NUCLEOTIDE SEQUENCE [LARGE SCALE GENOMIC DNA]</scope>
    <source>
        <strain evidence="3">JCM 13813</strain>
    </source>
</reference>
<evidence type="ECO:0000313" key="2">
    <source>
        <dbReference type="EMBL" id="GAA2115291.1"/>
    </source>
</evidence>
<protein>
    <recommendedName>
        <fullName evidence="4">Transposase</fullName>
    </recommendedName>
</protein>
<feature type="compositionally biased region" description="Basic and acidic residues" evidence="1">
    <location>
        <begin position="421"/>
        <end position="433"/>
    </location>
</feature>
<keyword evidence="3" id="KW-1185">Reference proteome</keyword>
<evidence type="ECO:0008006" key="4">
    <source>
        <dbReference type="Google" id="ProtNLM"/>
    </source>
</evidence>
<evidence type="ECO:0000313" key="3">
    <source>
        <dbReference type="Proteomes" id="UP001501161"/>
    </source>
</evidence>
<gene>
    <name evidence="2" type="ORF">GCM10009726_33980</name>
</gene>
<dbReference type="RefSeq" id="WP_231251048.1">
    <property type="nucleotide sequence ID" value="NZ_BAAAMQ010000017.1"/>
</dbReference>
<accession>A0ABP5JB52</accession>
<dbReference type="EMBL" id="BAAAMQ010000017">
    <property type="protein sequence ID" value="GAA2115291.1"/>
    <property type="molecule type" value="Genomic_DNA"/>
</dbReference>
<name>A0ABP5JB52_9ACTN</name>
<organism evidence="2 3">
    <name type="scientific">Nocardioides furvisabuli</name>
    <dbReference type="NCBI Taxonomy" id="375542"/>
    <lineage>
        <taxon>Bacteria</taxon>
        <taxon>Bacillati</taxon>
        <taxon>Actinomycetota</taxon>
        <taxon>Actinomycetes</taxon>
        <taxon>Propionibacteriales</taxon>
        <taxon>Nocardioidaceae</taxon>
        <taxon>Nocardioides</taxon>
    </lineage>
</organism>
<proteinExistence type="predicted"/>
<comment type="caution">
    <text evidence="2">The sequence shown here is derived from an EMBL/GenBank/DDBJ whole genome shotgun (WGS) entry which is preliminary data.</text>
</comment>
<dbReference type="Proteomes" id="UP001501161">
    <property type="component" value="Unassembled WGS sequence"/>
</dbReference>
<evidence type="ECO:0000256" key="1">
    <source>
        <dbReference type="SAM" id="MobiDB-lite"/>
    </source>
</evidence>
<feature type="region of interest" description="Disordered" evidence="1">
    <location>
        <begin position="400"/>
        <end position="433"/>
    </location>
</feature>